<dbReference type="RefSeq" id="WP_183611724.1">
    <property type="nucleotide sequence ID" value="NZ_JACICY010000001.1"/>
</dbReference>
<dbReference type="GO" id="GO:0016787">
    <property type="term" value="F:hydrolase activity"/>
    <property type="evidence" value="ECO:0007669"/>
    <property type="project" value="InterPro"/>
</dbReference>
<feature type="domain" description="Calcineurin-like phosphoesterase" evidence="1">
    <location>
        <begin position="59"/>
        <end position="251"/>
    </location>
</feature>
<dbReference type="Pfam" id="PF00149">
    <property type="entry name" value="Metallophos"/>
    <property type="match status" value="1"/>
</dbReference>
<dbReference type="InterPro" id="IPR029052">
    <property type="entry name" value="Metallo-depent_PP-like"/>
</dbReference>
<organism evidence="2 3">
    <name type="scientific">Novosphingobium hassiacum</name>
    <dbReference type="NCBI Taxonomy" id="173676"/>
    <lineage>
        <taxon>Bacteria</taxon>
        <taxon>Pseudomonadati</taxon>
        <taxon>Pseudomonadota</taxon>
        <taxon>Alphaproteobacteria</taxon>
        <taxon>Sphingomonadales</taxon>
        <taxon>Sphingomonadaceae</taxon>
        <taxon>Novosphingobium</taxon>
    </lineage>
</organism>
<dbReference type="SUPFAM" id="SSF56300">
    <property type="entry name" value="Metallo-dependent phosphatases"/>
    <property type="match status" value="1"/>
</dbReference>
<evidence type="ECO:0000313" key="2">
    <source>
        <dbReference type="EMBL" id="MBB3859486.1"/>
    </source>
</evidence>
<dbReference type="Proteomes" id="UP000562395">
    <property type="component" value="Unassembled WGS sequence"/>
</dbReference>
<reference evidence="2 3" key="1">
    <citation type="submission" date="2020-08" db="EMBL/GenBank/DDBJ databases">
        <title>Genomic Encyclopedia of Type Strains, Phase IV (KMG-IV): sequencing the most valuable type-strain genomes for metagenomic binning, comparative biology and taxonomic classification.</title>
        <authorList>
            <person name="Goeker M."/>
        </authorList>
    </citation>
    <scope>NUCLEOTIDE SEQUENCE [LARGE SCALE GENOMIC DNA]</scope>
    <source>
        <strain evidence="2 3">DSM 14552</strain>
    </source>
</reference>
<dbReference type="EMBL" id="JACICY010000001">
    <property type="protein sequence ID" value="MBB3859486.1"/>
    <property type="molecule type" value="Genomic_DNA"/>
</dbReference>
<evidence type="ECO:0000259" key="1">
    <source>
        <dbReference type="Pfam" id="PF00149"/>
    </source>
</evidence>
<dbReference type="AlphaFoldDB" id="A0A7W6EUU0"/>
<dbReference type="PANTHER" id="PTHR43143:SF6">
    <property type="entry name" value="BLL3016 PROTEIN"/>
    <property type="match status" value="1"/>
</dbReference>
<proteinExistence type="predicted"/>
<protein>
    <submittedName>
        <fullName evidence="2">3',5'-cyclic AMP phosphodiesterase CpdA</fullName>
    </submittedName>
</protein>
<dbReference type="InterPro" id="IPR051918">
    <property type="entry name" value="STPP_CPPED1"/>
</dbReference>
<evidence type="ECO:0000313" key="3">
    <source>
        <dbReference type="Proteomes" id="UP000562395"/>
    </source>
</evidence>
<name>A0A7W6EUU0_9SPHN</name>
<accession>A0A7W6EUU0</accession>
<dbReference type="InterPro" id="IPR004843">
    <property type="entry name" value="Calcineurin-like_PHP"/>
</dbReference>
<keyword evidence="3" id="KW-1185">Reference proteome</keyword>
<dbReference type="Gene3D" id="3.60.21.10">
    <property type="match status" value="1"/>
</dbReference>
<dbReference type="PANTHER" id="PTHR43143">
    <property type="entry name" value="METALLOPHOSPHOESTERASE, CALCINEURIN SUPERFAMILY"/>
    <property type="match status" value="1"/>
</dbReference>
<sequence>MDTKASDRIDRRGMLQCMGWAGTGALYVMGGGIASSISLDAALAAQRPDPAAGRVTPFSFLQISDSHVGFDKPANPNARGTFQEAVAKIKLLPQKPAFILHTGDITHLSKDAEFADADAIVSEAGIPAFHVPGEHDMLDEGGGKAFLSRYGKTTLGTGWYSFDHDGVHFIALVNVANLQPGGMGHLGEEQLIWLARDLAGRSASTPIVVFAHIPLWTVYADWGWGTDDSLQALSLMRRFGSVTVLNGHIHQIIQKVEGNISFHSARSTAYPQPAPGAARSPGPLKVAAETLHSVLGIRTATVVPGAEPIALIDAALG</sequence>
<comment type="caution">
    <text evidence="2">The sequence shown here is derived from an EMBL/GenBank/DDBJ whole genome shotgun (WGS) entry which is preliminary data.</text>
</comment>
<gene>
    <name evidence="2" type="ORF">GGQ88_000726</name>
</gene>